<dbReference type="EMBL" id="NRQW01000238">
    <property type="protein sequence ID" value="PLZ90299.1"/>
    <property type="molecule type" value="Genomic_DNA"/>
</dbReference>
<protein>
    <submittedName>
        <fullName evidence="1">Uncharacterized protein</fullName>
    </submittedName>
</protein>
<evidence type="ECO:0000313" key="2">
    <source>
        <dbReference type="Proteomes" id="UP000235036"/>
    </source>
</evidence>
<sequence>MIESEFLDIHMLIAISGGRERTKMEFQTLFEASGFKLNKVITTKICKNWHYYTQRDLLCAIALLTPLSKTVSSSSIYRPCKNPHNFNYGDFPVAS</sequence>
<dbReference type="Proteomes" id="UP000235036">
    <property type="component" value="Unassembled WGS sequence"/>
</dbReference>
<evidence type="ECO:0000313" key="1">
    <source>
        <dbReference type="EMBL" id="PLZ90299.1"/>
    </source>
</evidence>
<name>A0A2N6K3S3_FISMU</name>
<proteinExistence type="predicted"/>
<accession>A0A2N6K3S3</accession>
<organism evidence="1 2">
    <name type="scientific">Fischerella muscicola CCMEE 5323</name>
    <dbReference type="NCBI Taxonomy" id="2019572"/>
    <lineage>
        <taxon>Bacteria</taxon>
        <taxon>Bacillati</taxon>
        <taxon>Cyanobacteriota</taxon>
        <taxon>Cyanophyceae</taxon>
        <taxon>Nostocales</taxon>
        <taxon>Hapalosiphonaceae</taxon>
        <taxon>Fischerella</taxon>
    </lineage>
</organism>
<reference evidence="1 2" key="1">
    <citation type="submission" date="2017-08" db="EMBL/GenBank/DDBJ databases">
        <title>Genomes of Fischerella (Mastigocladus) sp. strains.</title>
        <authorList>
            <person name="Miller S.R."/>
        </authorList>
    </citation>
    <scope>NUCLEOTIDE SEQUENCE [LARGE SCALE GENOMIC DNA]</scope>
    <source>
        <strain evidence="1 2">CCMEE 5323</strain>
    </source>
</reference>
<keyword evidence="2" id="KW-1185">Reference proteome</keyword>
<dbReference type="AlphaFoldDB" id="A0A2N6K3S3"/>
<gene>
    <name evidence="1" type="ORF">CEN44_11060</name>
</gene>
<dbReference type="Gene3D" id="3.40.50.150">
    <property type="entry name" value="Vaccinia Virus protein VP39"/>
    <property type="match status" value="1"/>
</dbReference>
<dbReference type="InterPro" id="IPR029063">
    <property type="entry name" value="SAM-dependent_MTases_sf"/>
</dbReference>
<comment type="caution">
    <text evidence="1">The sequence shown here is derived from an EMBL/GenBank/DDBJ whole genome shotgun (WGS) entry which is preliminary data.</text>
</comment>